<dbReference type="EMBL" id="LNYX01000030">
    <property type="protein sequence ID" value="KTD62127.1"/>
    <property type="molecule type" value="Genomic_DNA"/>
</dbReference>
<dbReference type="PATRIC" id="fig|452.5.peg.2178"/>
<dbReference type="InterPro" id="IPR027417">
    <property type="entry name" value="P-loop_NTPase"/>
</dbReference>
<gene>
    <name evidence="1" type="ORF">Lspi_1977</name>
</gene>
<evidence type="ECO:0000313" key="1">
    <source>
        <dbReference type="EMBL" id="KTD62127.1"/>
    </source>
</evidence>
<dbReference type="SUPFAM" id="SSF52540">
    <property type="entry name" value="P-loop containing nucleoside triphosphate hydrolases"/>
    <property type="match status" value="1"/>
</dbReference>
<keyword evidence="2" id="KW-1185">Reference proteome</keyword>
<organism evidence="1 2">
    <name type="scientific">Legionella spiritensis</name>
    <dbReference type="NCBI Taxonomy" id="452"/>
    <lineage>
        <taxon>Bacteria</taxon>
        <taxon>Pseudomonadati</taxon>
        <taxon>Pseudomonadota</taxon>
        <taxon>Gammaproteobacteria</taxon>
        <taxon>Legionellales</taxon>
        <taxon>Legionellaceae</taxon>
        <taxon>Legionella</taxon>
    </lineage>
</organism>
<protein>
    <submittedName>
        <fullName evidence="1">Uncharacterized protein</fullName>
    </submittedName>
</protein>
<dbReference type="RefSeq" id="WP_058483897.1">
    <property type="nucleotide sequence ID" value="NZ_CAAAII010000007.1"/>
</dbReference>
<evidence type="ECO:0000313" key="2">
    <source>
        <dbReference type="Proteomes" id="UP000054877"/>
    </source>
</evidence>
<dbReference type="AlphaFoldDB" id="A0A0W0YZS3"/>
<proteinExistence type="predicted"/>
<dbReference type="OrthoDB" id="5652981at2"/>
<dbReference type="Proteomes" id="UP000054877">
    <property type="component" value="Unassembled WGS sequence"/>
</dbReference>
<accession>A0A0W0YZS3</accession>
<name>A0A0W0YZS3_LEGSP</name>
<comment type="caution">
    <text evidence="1">The sequence shown here is derived from an EMBL/GenBank/DDBJ whole genome shotgun (WGS) entry which is preliminary data.</text>
</comment>
<sequence length="475" mass="54318">MYNGSIVHLDKLDLLATQMPYIFINQLGHYGRENHANNILDYIPEDSQDHFVNLMVGDTEEFQHQNYENFKKYKGTDFARSNEGLSMVNSIDSPELLPDDYFRKQLIFLIYSRIQNGEIEVLDDIGIREINPGKATISLSKLLGKEGVELYKYALQEEVNSREYRLAVANEAISHIEGNKTLQRPIIYVAGPSGCGKSYSSKFLSQYACEMLEKDPHNNAGNTLISIDGGIGRDVSQMRRLMILLSNVCGYTGVHNLYEHSNGIIAPIKNHLLEVAINSPNLGIIIPETFSKLVIPGKISGTMNELHGLENSTLIFTRIKSEHYPRMKKTVKDMGDSRSWKSEGHYDMFDYDLNRVSLKESKKYNAEYFENGRKGSFKAQQQYLSMRNSPRLLIECIYDLQYLKPEGDDWVPARYFEEDARPFSMRVYDDWLDSDRAISLPEFAQNHPEPEMRFSEEATNALNEYSPNAQGPPVL</sequence>
<reference evidence="1 2" key="1">
    <citation type="submission" date="2015-11" db="EMBL/GenBank/DDBJ databases">
        <title>Genomic analysis of 38 Legionella species identifies large and diverse effector repertoires.</title>
        <authorList>
            <person name="Burstein D."/>
            <person name="Amaro F."/>
            <person name="Zusman T."/>
            <person name="Lifshitz Z."/>
            <person name="Cohen O."/>
            <person name="Gilbert J.A."/>
            <person name="Pupko T."/>
            <person name="Shuman H.A."/>
            <person name="Segal G."/>
        </authorList>
    </citation>
    <scope>NUCLEOTIDE SEQUENCE [LARGE SCALE GENOMIC DNA]</scope>
    <source>
        <strain evidence="1 2">Mt.St.Helens-9</strain>
    </source>
</reference>